<dbReference type="EMBL" id="BAAAOA010000019">
    <property type="protein sequence ID" value="GAA1760082.1"/>
    <property type="molecule type" value="Genomic_DNA"/>
</dbReference>
<keyword evidence="2" id="KW-1003">Cell membrane</keyword>
<feature type="transmembrane region" description="Helical" evidence="6">
    <location>
        <begin position="160"/>
        <end position="180"/>
    </location>
</feature>
<evidence type="ECO:0000256" key="2">
    <source>
        <dbReference type="ARBA" id="ARBA00022475"/>
    </source>
</evidence>
<evidence type="ECO:0000259" key="7">
    <source>
        <dbReference type="Pfam" id="PF01636"/>
    </source>
</evidence>
<feature type="domain" description="Aminoglycoside phosphotransferase" evidence="7">
    <location>
        <begin position="477"/>
        <end position="695"/>
    </location>
</feature>
<reference evidence="8 9" key="1">
    <citation type="journal article" date="2019" name="Int. J. Syst. Evol. Microbiol.">
        <title>The Global Catalogue of Microorganisms (GCM) 10K type strain sequencing project: providing services to taxonomists for standard genome sequencing and annotation.</title>
        <authorList>
            <consortium name="The Broad Institute Genomics Platform"/>
            <consortium name="The Broad Institute Genome Sequencing Center for Infectious Disease"/>
            <person name="Wu L."/>
            <person name="Ma J."/>
        </authorList>
    </citation>
    <scope>NUCLEOTIDE SEQUENCE [LARGE SCALE GENOMIC DNA]</scope>
    <source>
        <strain evidence="8 9">JCM 14735</strain>
    </source>
</reference>
<evidence type="ECO:0000256" key="5">
    <source>
        <dbReference type="ARBA" id="ARBA00023136"/>
    </source>
</evidence>
<keyword evidence="5 6" id="KW-0472">Membrane</keyword>
<dbReference type="PANTHER" id="PTHR30250">
    <property type="entry name" value="PST FAMILY PREDICTED COLANIC ACID TRANSPORTER"/>
    <property type="match status" value="1"/>
</dbReference>
<proteinExistence type="predicted"/>
<keyword evidence="9" id="KW-1185">Reference proteome</keyword>
<feature type="transmembrane region" description="Helical" evidence="6">
    <location>
        <begin position="131"/>
        <end position="148"/>
    </location>
</feature>
<feature type="transmembrane region" description="Helical" evidence="6">
    <location>
        <begin position="93"/>
        <end position="119"/>
    </location>
</feature>
<feature type="transmembrane region" description="Helical" evidence="6">
    <location>
        <begin position="275"/>
        <end position="295"/>
    </location>
</feature>
<feature type="transmembrane region" description="Helical" evidence="6">
    <location>
        <begin position="186"/>
        <end position="211"/>
    </location>
</feature>
<organism evidence="8 9">
    <name type="scientific">Kocuria aegyptia</name>
    <dbReference type="NCBI Taxonomy" id="330943"/>
    <lineage>
        <taxon>Bacteria</taxon>
        <taxon>Bacillati</taxon>
        <taxon>Actinomycetota</taxon>
        <taxon>Actinomycetes</taxon>
        <taxon>Micrococcales</taxon>
        <taxon>Micrococcaceae</taxon>
        <taxon>Kocuria</taxon>
    </lineage>
</organism>
<feature type="transmembrane region" description="Helical" evidence="6">
    <location>
        <begin position="375"/>
        <end position="394"/>
    </location>
</feature>
<dbReference type="InterPro" id="IPR002575">
    <property type="entry name" value="Aminoglycoside_PTrfase"/>
</dbReference>
<keyword evidence="4 6" id="KW-1133">Transmembrane helix</keyword>
<dbReference type="PANTHER" id="PTHR30250:SF11">
    <property type="entry name" value="O-ANTIGEN TRANSPORTER-RELATED"/>
    <property type="match status" value="1"/>
</dbReference>
<dbReference type="Pfam" id="PF01943">
    <property type="entry name" value="Polysacc_synt"/>
    <property type="match status" value="1"/>
</dbReference>
<evidence type="ECO:0000256" key="1">
    <source>
        <dbReference type="ARBA" id="ARBA00004651"/>
    </source>
</evidence>
<accession>A0ABN2KMD9</accession>
<evidence type="ECO:0000313" key="8">
    <source>
        <dbReference type="EMBL" id="GAA1760082.1"/>
    </source>
</evidence>
<evidence type="ECO:0000256" key="3">
    <source>
        <dbReference type="ARBA" id="ARBA00022692"/>
    </source>
</evidence>
<feature type="transmembrane region" description="Helical" evidence="6">
    <location>
        <begin position="23"/>
        <end position="45"/>
    </location>
</feature>
<evidence type="ECO:0000256" key="6">
    <source>
        <dbReference type="SAM" id="Phobius"/>
    </source>
</evidence>
<dbReference type="Proteomes" id="UP001501204">
    <property type="component" value="Unassembled WGS sequence"/>
</dbReference>
<dbReference type="Gene3D" id="3.90.1200.10">
    <property type="match status" value="1"/>
</dbReference>
<feature type="transmembrane region" description="Helical" evidence="6">
    <location>
        <begin position="244"/>
        <end position="263"/>
    </location>
</feature>
<dbReference type="InterPro" id="IPR050833">
    <property type="entry name" value="Poly_Biosynth_Transport"/>
</dbReference>
<feature type="transmembrane region" description="Helical" evidence="6">
    <location>
        <begin position="307"/>
        <end position="331"/>
    </location>
</feature>
<evidence type="ECO:0000313" key="9">
    <source>
        <dbReference type="Proteomes" id="UP001501204"/>
    </source>
</evidence>
<dbReference type="SUPFAM" id="SSF56112">
    <property type="entry name" value="Protein kinase-like (PK-like)"/>
    <property type="match status" value="1"/>
</dbReference>
<dbReference type="Pfam" id="PF01636">
    <property type="entry name" value="APH"/>
    <property type="match status" value="1"/>
</dbReference>
<feature type="transmembrane region" description="Helical" evidence="6">
    <location>
        <begin position="343"/>
        <end position="363"/>
    </location>
</feature>
<dbReference type="InterPro" id="IPR011009">
    <property type="entry name" value="Kinase-like_dom_sf"/>
</dbReference>
<keyword evidence="3 6" id="KW-0812">Transmembrane</keyword>
<evidence type="ECO:0000256" key="4">
    <source>
        <dbReference type="ARBA" id="ARBA00022989"/>
    </source>
</evidence>
<dbReference type="InterPro" id="IPR002797">
    <property type="entry name" value="Polysacc_synth"/>
</dbReference>
<feature type="transmembrane region" description="Helical" evidence="6">
    <location>
        <begin position="51"/>
        <end position="72"/>
    </location>
</feature>
<sequence>MTSATFSLAGSLRARLQDPLRRGADALIIGTAITSVLGLIFWAMAARWLPTTAVGIGAALMSTVTLLANFSTLGMRNGLLRFLPAAGAATGRLILTCYTFCAGVAMLAAGIFLMGQPFWAEKLGFLRESPLSMIVFAVGTAAWVVFVLQDQVLIGLRHPGWVPLANGASSLLKILVLPLLASAAVWAIFAATIIPAVLAVIVVGALVLHFARDIAAADPRSATEAKVSVSTLVRFAGPDHVATLMWLATTDVLTLIVLQVAGAEASAHWYMANTIGYALYLVTSNVGSALIAESAHDPERSVVHARCALLHCTQLVVPAAVIGVMMAPLVLRLIGTDYAENATATLQLILISAIPQLIVGISVSTARVRGDMKTVLGVYAFTALATWGGSWMGLHLWGLTGVGIAILCNQTLVAAYLLLSGRTGLWERPHGWHGMLDSAKGIPLAQRTRRNQKQAQLLVEPALVACGLPADRTSALLTSDSDTLVVAVKGEYQPLILKIATSTFASQGLKHHVDTVRRLLVGHESDAGALLPRIIRRAQLHGHEVVLESALPGVTNTATPCSDAVSAAALAAIARIHEATGVPRVVDEGLLDLWIEKPVDVIRRAYRRPGAARNLGRLRRELRRGLGGRQMRAALVHGDYWGGNVLTTTTSEGPRTSGIIDWENAMPSGIPDTDLVHWWLTNQPGELGATVLEALANPEAVRSGLSGLGATLANADVETEYIILLTWLWHVSAGLTRASTNRVSLIWVARNISPVVDLFDGKKFQSPKGAPQWRR</sequence>
<dbReference type="RefSeq" id="WP_344121929.1">
    <property type="nucleotide sequence ID" value="NZ_BAAAOA010000019.1"/>
</dbReference>
<name>A0ABN2KMD9_9MICC</name>
<comment type="caution">
    <text evidence="8">The sequence shown here is derived from an EMBL/GenBank/DDBJ whole genome shotgun (WGS) entry which is preliminary data.</text>
</comment>
<gene>
    <name evidence="8" type="ORF">GCM10009767_19030</name>
</gene>
<comment type="subcellular location">
    <subcellularLocation>
        <location evidence="1">Cell membrane</location>
        <topology evidence="1">Multi-pass membrane protein</topology>
    </subcellularLocation>
</comment>
<protein>
    <recommendedName>
        <fullName evidence="7">Aminoglycoside phosphotransferase domain-containing protein</fullName>
    </recommendedName>
</protein>